<dbReference type="EMBL" id="JAENII010000001">
    <property type="protein sequence ID" value="MBK1825399.1"/>
    <property type="molecule type" value="Genomic_DNA"/>
</dbReference>
<feature type="region of interest" description="Disordered" evidence="1">
    <location>
        <begin position="37"/>
        <end position="119"/>
    </location>
</feature>
<evidence type="ECO:0008006" key="5">
    <source>
        <dbReference type="Google" id="ProtNLM"/>
    </source>
</evidence>
<gene>
    <name evidence="3" type="ORF">JIN81_00080</name>
</gene>
<comment type="caution">
    <text evidence="3">The sequence shown here is derived from an EMBL/GenBank/DDBJ whole genome shotgun (WGS) entry which is preliminary data.</text>
</comment>
<sequence>MTSFRFLAISIITLSLCSCGIVRAPFKVAGGVAKGTASLSRAAVTKPMEAHKKRKANKEVEKRQRETKEAAARDAGPSLGGNSGFGSNPTFGTGGTKLPDPMESDPTVGSDPLLPVPNE</sequence>
<evidence type="ECO:0000256" key="1">
    <source>
        <dbReference type="SAM" id="MobiDB-lite"/>
    </source>
</evidence>
<dbReference type="RefSeq" id="WP_200274945.1">
    <property type="nucleotide sequence ID" value="NZ_JAENII010000001.1"/>
</dbReference>
<dbReference type="Proteomes" id="UP000658278">
    <property type="component" value="Unassembled WGS sequence"/>
</dbReference>
<evidence type="ECO:0000256" key="2">
    <source>
        <dbReference type="SAM" id="SignalP"/>
    </source>
</evidence>
<feature type="signal peptide" evidence="2">
    <location>
        <begin position="1"/>
        <end position="24"/>
    </location>
</feature>
<feature type="compositionally biased region" description="Basic and acidic residues" evidence="1">
    <location>
        <begin position="57"/>
        <end position="72"/>
    </location>
</feature>
<feature type="chain" id="PRO_5037933886" description="Lipoprotein" evidence="2">
    <location>
        <begin position="25"/>
        <end position="119"/>
    </location>
</feature>
<protein>
    <recommendedName>
        <fullName evidence="5">Lipoprotein</fullName>
    </recommendedName>
</protein>
<organism evidence="3 4">
    <name type="scientific">Haloferula rosea</name>
    <dbReference type="NCBI Taxonomy" id="490093"/>
    <lineage>
        <taxon>Bacteria</taxon>
        <taxon>Pseudomonadati</taxon>
        <taxon>Verrucomicrobiota</taxon>
        <taxon>Verrucomicrobiia</taxon>
        <taxon>Verrucomicrobiales</taxon>
        <taxon>Verrucomicrobiaceae</taxon>
        <taxon>Haloferula</taxon>
    </lineage>
</organism>
<accession>A0A934R9R1</accession>
<dbReference type="AlphaFoldDB" id="A0A934R9R1"/>
<evidence type="ECO:0000313" key="4">
    <source>
        <dbReference type="Proteomes" id="UP000658278"/>
    </source>
</evidence>
<keyword evidence="2" id="KW-0732">Signal</keyword>
<proteinExistence type="predicted"/>
<dbReference type="PROSITE" id="PS51257">
    <property type="entry name" value="PROKAR_LIPOPROTEIN"/>
    <property type="match status" value="1"/>
</dbReference>
<keyword evidence="4" id="KW-1185">Reference proteome</keyword>
<reference evidence="3" key="1">
    <citation type="submission" date="2021-01" db="EMBL/GenBank/DDBJ databases">
        <title>Modified the classification status of verrucomicrobia.</title>
        <authorList>
            <person name="Feng X."/>
        </authorList>
    </citation>
    <scope>NUCLEOTIDE SEQUENCE</scope>
    <source>
        <strain evidence="3">KCTC 22201</strain>
    </source>
</reference>
<name>A0A934R9R1_9BACT</name>
<evidence type="ECO:0000313" key="3">
    <source>
        <dbReference type="EMBL" id="MBK1825399.1"/>
    </source>
</evidence>